<reference evidence="2" key="1">
    <citation type="submission" date="2022-11" db="UniProtKB">
        <authorList>
            <consortium name="WormBaseParasite"/>
        </authorList>
    </citation>
    <scope>IDENTIFICATION</scope>
</reference>
<proteinExistence type="predicted"/>
<accession>A0AC35GIF1</accession>
<evidence type="ECO:0000313" key="2">
    <source>
        <dbReference type="WBParaSite" id="PS1159_v2.g5336.t1"/>
    </source>
</evidence>
<dbReference type="Proteomes" id="UP000887580">
    <property type="component" value="Unplaced"/>
</dbReference>
<protein>
    <submittedName>
        <fullName evidence="2">Fascin domain-containing protein</fullName>
    </submittedName>
</protein>
<name>A0AC35GIF1_9BILA</name>
<dbReference type="WBParaSite" id="PS1159_v2.g5336.t1">
    <property type="protein sequence ID" value="PS1159_v2.g5336.t1"/>
    <property type="gene ID" value="PS1159_v2.g5336"/>
</dbReference>
<sequence>MSRFSRNVGNKETCFDTNNEFRDIRLFIYGKVKELQNFINLVNEYKIKNPQSNLSELKLPHDIDDLKQSLSGYTQYDQKLKYAVIRAMHGRFISSQNGGGPMTAGDRPVPLGWEVFAFEERKNSNKIAIKSCGKYVSSGNGFGDIRCDQKSVGDLELFDLIEHGNGVYSFKGSNGKYISSLAERATITCDSDEVNENEKFCIQWLNDLSDEINVSWTYYNEYFTKLCAEYDAAVEEKKKINPKNYFFIDRIEVYHNDSENPHSSYHQQRIFNQKDFKEVMQKSDTKIYKVKYKLENEKSFLNGITWGEKRNLERITRKVDSLAPAFAHLTGNPVAEIEMSKDNGSSEEDGNGSDDSY</sequence>
<evidence type="ECO:0000313" key="1">
    <source>
        <dbReference type="Proteomes" id="UP000887580"/>
    </source>
</evidence>
<organism evidence="1 2">
    <name type="scientific">Panagrolaimus sp. PS1159</name>
    <dbReference type="NCBI Taxonomy" id="55785"/>
    <lineage>
        <taxon>Eukaryota</taxon>
        <taxon>Metazoa</taxon>
        <taxon>Ecdysozoa</taxon>
        <taxon>Nematoda</taxon>
        <taxon>Chromadorea</taxon>
        <taxon>Rhabditida</taxon>
        <taxon>Tylenchina</taxon>
        <taxon>Panagrolaimomorpha</taxon>
        <taxon>Panagrolaimoidea</taxon>
        <taxon>Panagrolaimidae</taxon>
        <taxon>Panagrolaimus</taxon>
    </lineage>
</organism>